<gene>
    <name evidence="1" type="ORF">V5E97_20535</name>
</gene>
<protein>
    <submittedName>
        <fullName evidence="1">Uncharacterized protein</fullName>
    </submittedName>
</protein>
<evidence type="ECO:0000313" key="1">
    <source>
        <dbReference type="EMBL" id="XBH00744.1"/>
    </source>
</evidence>
<name>A0AAU7C6X5_9BACT</name>
<accession>A0AAU7C6X5</accession>
<sequence length="311" mass="35108">MMRELTRNLVLILMASLWLAFPLHRAVARPSYYESIELITLDSDVVVCGVITEIRPVESPGPPASSSGFPVVQREPRSNDWFEIKIHVTETLKGPKAQEMVLHFHNLPPRSKTWKEGRTELLFSLRSEAGHQPTSYTPPILRPRSEESVIELDGSAQGVTTMDFQWLTSREDILTAARRGASVRLAGGKSPVRLRLEPPPSSAFMTTLKAMPFSGYRWVLVRVPVDARLEELGGKWAKSTSEEYRCLAPQALGQFKSDKNIALLKTLLLDDFRMLQVNERGQRTDYYLVRARARAALKKWGVAIDQPVIEE</sequence>
<reference evidence="1" key="1">
    <citation type="submission" date="2024-05" db="EMBL/GenBank/DDBJ databases">
        <title>Planctomycetes of the genus Singulisphaera possess chitinolytic capabilities.</title>
        <authorList>
            <person name="Ivanova A."/>
        </authorList>
    </citation>
    <scope>NUCLEOTIDE SEQUENCE</scope>
    <source>
        <strain evidence="1">Ch08T</strain>
    </source>
</reference>
<proteinExistence type="predicted"/>
<dbReference type="EMBL" id="CP155447">
    <property type="protein sequence ID" value="XBH00744.1"/>
    <property type="molecule type" value="Genomic_DNA"/>
</dbReference>
<organism evidence="1">
    <name type="scientific">Singulisphaera sp. Ch08</name>
    <dbReference type="NCBI Taxonomy" id="3120278"/>
    <lineage>
        <taxon>Bacteria</taxon>
        <taxon>Pseudomonadati</taxon>
        <taxon>Planctomycetota</taxon>
        <taxon>Planctomycetia</taxon>
        <taxon>Isosphaerales</taxon>
        <taxon>Isosphaeraceae</taxon>
        <taxon>Singulisphaera</taxon>
    </lineage>
</organism>
<dbReference type="RefSeq" id="WP_406693415.1">
    <property type="nucleotide sequence ID" value="NZ_CP155447.1"/>
</dbReference>
<dbReference type="AlphaFoldDB" id="A0AAU7C6X5"/>